<proteinExistence type="predicted"/>
<feature type="non-terminal residue" evidence="1">
    <location>
        <position position="1"/>
    </location>
</feature>
<sequence length="70" mass="7674">IPVPSSLHCWWLSHSLSRACPPLGTSSVTVIRSPQIKEREPSGVLCFISQSLGRGLVQRLTVPEVKGEKH</sequence>
<comment type="caution">
    <text evidence="1">The sequence shown here is derived from an EMBL/GenBank/DDBJ whole genome shotgun (WGS) entry which is preliminary data.</text>
</comment>
<protein>
    <submittedName>
        <fullName evidence="1">Uncharacterized protein</fullName>
    </submittedName>
</protein>
<evidence type="ECO:0000313" key="2">
    <source>
        <dbReference type="Proteomes" id="UP000824540"/>
    </source>
</evidence>
<keyword evidence="2" id="KW-1185">Reference proteome</keyword>
<gene>
    <name evidence="1" type="ORF">JZ751_011606</name>
</gene>
<dbReference type="EMBL" id="JAFBMS010000199">
    <property type="protein sequence ID" value="KAG9333445.1"/>
    <property type="molecule type" value="Genomic_DNA"/>
</dbReference>
<dbReference type="AlphaFoldDB" id="A0A8T2MZ70"/>
<organism evidence="1 2">
    <name type="scientific">Albula glossodonta</name>
    <name type="common">roundjaw bonefish</name>
    <dbReference type="NCBI Taxonomy" id="121402"/>
    <lineage>
        <taxon>Eukaryota</taxon>
        <taxon>Metazoa</taxon>
        <taxon>Chordata</taxon>
        <taxon>Craniata</taxon>
        <taxon>Vertebrata</taxon>
        <taxon>Euteleostomi</taxon>
        <taxon>Actinopterygii</taxon>
        <taxon>Neopterygii</taxon>
        <taxon>Teleostei</taxon>
        <taxon>Albuliformes</taxon>
        <taxon>Albulidae</taxon>
        <taxon>Albula</taxon>
    </lineage>
</organism>
<evidence type="ECO:0000313" key="1">
    <source>
        <dbReference type="EMBL" id="KAG9333445.1"/>
    </source>
</evidence>
<name>A0A8T2MZ70_9TELE</name>
<dbReference type="Proteomes" id="UP000824540">
    <property type="component" value="Unassembled WGS sequence"/>
</dbReference>
<accession>A0A8T2MZ70</accession>
<reference evidence="1" key="1">
    <citation type="thesis" date="2021" institute="BYU ScholarsArchive" country="Provo, UT, USA">
        <title>Applications of and Algorithms for Genome Assembly and Genomic Analyses with an Emphasis on Marine Teleosts.</title>
        <authorList>
            <person name="Pickett B.D."/>
        </authorList>
    </citation>
    <scope>NUCLEOTIDE SEQUENCE</scope>
    <source>
        <strain evidence="1">HI-2016</strain>
    </source>
</reference>